<keyword evidence="10" id="KW-1185">Reference proteome</keyword>
<dbReference type="InterPro" id="IPR036291">
    <property type="entry name" value="NAD(P)-bd_dom_sf"/>
</dbReference>
<dbReference type="NCBIfam" id="TIGR03025">
    <property type="entry name" value="EPS_sugtrans"/>
    <property type="match status" value="1"/>
</dbReference>
<sequence>MHSKGFLREHSLLFSWLLRTFDWLVMLVSALIAHYITLGAWPPKPQYITAIVLALALFTAIAPSFNLYRNWRGSTKTHELGTIIGAWAMIFLLLALLTFVTKTSVSRSWAVTWCLIGLAGLLCGRLMLRSFLNKLRSLGYNQRHIVILGAGDVGQQVAKTLANSSEAGFKLSAFFTNDADIKEIARLNEHLVNGKIKESFDYILRHRVDQVWIAMPISKVKQIQVILKGLSHCTADIRLVPDIFGFQLLNQSVSTVAGLPVVNLSLTPMDGANRYIKALEDKVLAALILLFISPILLLIAIGVKLSSPGPVFYRQERLTWYGRRFYMLKFRSMPKGAEKHSGAVWAKAGENRATRFGSFLRKTSLDELPQFWNVLKGDMSIVGPRPERPVFVEKFKDEIPGYMQKHKVKAGITGWAQVHGWRGDTDLTKRIEHDLHYIENWSLWLDIKIIFMTLLKGFINKNAY</sequence>
<evidence type="ECO:0000256" key="5">
    <source>
        <dbReference type="ARBA" id="ARBA00022989"/>
    </source>
</evidence>
<dbReference type="KEGG" id="kak:Kalk_15510"/>
<dbReference type="Pfam" id="PF02397">
    <property type="entry name" value="Bac_transf"/>
    <property type="match status" value="1"/>
</dbReference>
<comment type="subcellular location">
    <subcellularLocation>
        <location evidence="1">Membrane</location>
        <topology evidence="1">Multi-pass membrane protein</topology>
    </subcellularLocation>
</comment>
<dbReference type="InterPro" id="IPR017475">
    <property type="entry name" value="EPS_sugar_tfrase"/>
</dbReference>
<dbReference type="Gene3D" id="3.40.50.720">
    <property type="entry name" value="NAD(P)-binding Rossmann-like Domain"/>
    <property type="match status" value="1"/>
</dbReference>
<dbReference type="OrthoDB" id="9808602at2"/>
<gene>
    <name evidence="9" type="ORF">Kalk_15510</name>
</gene>
<proteinExistence type="inferred from homology"/>
<evidence type="ECO:0000256" key="4">
    <source>
        <dbReference type="ARBA" id="ARBA00022692"/>
    </source>
</evidence>
<dbReference type="PANTHER" id="PTHR30576:SF0">
    <property type="entry name" value="UNDECAPRENYL-PHOSPHATE N-ACETYLGALACTOSAMINYL 1-PHOSPHATE TRANSFERASE-RELATED"/>
    <property type="match status" value="1"/>
</dbReference>
<dbReference type="NCBIfam" id="TIGR03023">
    <property type="entry name" value="WcaJ_sugtrans"/>
    <property type="match status" value="1"/>
</dbReference>
<feature type="transmembrane region" description="Helical" evidence="7">
    <location>
        <begin position="47"/>
        <end position="68"/>
    </location>
</feature>
<feature type="transmembrane region" description="Helical" evidence="7">
    <location>
        <begin position="80"/>
        <end position="101"/>
    </location>
</feature>
<keyword evidence="6 7" id="KW-0472">Membrane</keyword>
<feature type="transmembrane region" description="Helical" evidence="7">
    <location>
        <begin position="107"/>
        <end position="128"/>
    </location>
</feature>
<keyword evidence="5 7" id="KW-1133">Transmembrane helix</keyword>
<comment type="similarity">
    <text evidence="2">Belongs to the bacterial sugar transferase family.</text>
</comment>
<dbReference type="RefSeq" id="WP_101895119.1">
    <property type="nucleotide sequence ID" value="NZ_CP022684.1"/>
</dbReference>
<evidence type="ECO:0000256" key="6">
    <source>
        <dbReference type="ARBA" id="ARBA00023136"/>
    </source>
</evidence>
<evidence type="ECO:0000256" key="1">
    <source>
        <dbReference type="ARBA" id="ARBA00004141"/>
    </source>
</evidence>
<evidence type="ECO:0000256" key="7">
    <source>
        <dbReference type="SAM" id="Phobius"/>
    </source>
</evidence>
<dbReference type="SUPFAM" id="SSF51735">
    <property type="entry name" value="NAD(P)-binding Rossmann-fold domains"/>
    <property type="match status" value="1"/>
</dbReference>
<dbReference type="InterPro" id="IPR017473">
    <property type="entry name" value="Undecaprenyl-P_gluc_Ptfrase"/>
</dbReference>
<dbReference type="EMBL" id="CP022684">
    <property type="protein sequence ID" value="AUM13744.1"/>
    <property type="molecule type" value="Genomic_DNA"/>
</dbReference>
<keyword evidence="4 7" id="KW-0812">Transmembrane</keyword>
<dbReference type="PANTHER" id="PTHR30576">
    <property type="entry name" value="COLANIC BIOSYNTHESIS UDP-GLUCOSE LIPID CARRIER TRANSFERASE"/>
    <property type="match status" value="1"/>
</dbReference>
<feature type="transmembrane region" description="Helical" evidence="7">
    <location>
        <begin position="21"/>
        <end position="41"/>
    </location>
</feature>
<keyword evidence="3 9" id="KW-0808">Transferase</keyword>
<evidence type="ECO:0000313" key="9">
    <source>
        <dbReference type="EMBL" id="AUM13744.1"/>
    </source>
</evidence>
<evidence type="ECO:0000259" key="8">
    <source>
        <dbReference type="Pfam" id="PF02397"/>
    </source>
</evidence>
<dbReference type="GO" id="GO:0016780">
    <property type="term" value="F:phosphotransferase activity, for other substituted phosphate groups"/>
    <property type="evidence" value="ECO:0007669"/>
    <property type="project" value="TreeGrafter"/>
</dbReference>
<feature type="domain" description="Bacterial sugar transferase" evidence="8">
    <location>
        <begin position="277"/>
        <end position="456"/>
    </location>
</feature>
<evidence type="ECO:0000256" key="3">
    <source>
        <dbReference type="ARBA" id="ARBA00022679"/>
    </source>
</evidence>
<reference evidence="10" key="1">
    <citation type="submission" date="2017-08" db="EMBL/GenBank/DDBJ databases">
        <title>Direct submision.</title>
        <authorList>
            <person name="Kim S.-J."/>
            <person name="Rhee S.-K."/>
        </authorList>
    </citation>
    <scope>NUCLEOTIDE SEQUENCE [LARGE SCALE GENOMIC DNA]</scope>
    <source>
        <strain evidence="10">GI5</strain>
    </source>
</reference>
<dbReference type="AlphaFoldDB" id="A0A2K9LSD4"/>
<evidence type="ECO:0000313" key="10">
    <source>
        <dbReference type="Proteomes" id="UP000235116"/>
    </source>
</evidence>
<dbReference type="Pfam" id="PF13727">
    <property type="entry name" value="CoA_binding_3"/>
    <property type="match status" value="1"/>
</dbReference>
<dbReference type="Proteomes" id="UP000235116">
    <property type="component" value="Chromosome"/>
</dbReference>
<dbReference type="InterPro" id="IPR003362">
    <property type="entry name" value="Bact_transf"/>
</dbReference>
<feature type="transmembrane region" description="Helical" evidence="7">
    <location>
        <begin position="283"/>
        <end position="303"/>
    </location>
</feature>
<evidence type="ECO:0000256" key="2">
    <source>
        <dbReference type="ARBA" id="ARBA00006464"/>
    </source>
</evidence>
<accession>A0A2K9LSD4</accession>
<dbReference type="GO" id="GO:0016020">
    <property type="term" value="C:membrane"/>
    <property type="evidence" value="ECO:0007669"/>
    <property type="project" value="UniProtKB-SubCell"/>
</dbReference>
<name>A0A2K9LSD4_9GAMM</name>
<protein>
    <submittedName>
        <fullName evidence="9">Undecaprenyl-phosphate glucose phosphotransferase</fullName>
    </submittedName>
</protein>
<organism evidence="9 10">
    <name type="scientific">Ketobacter alkanivorans</name>
    <dbReference type="NCBI Taxonomy" id="1917421"/>
    <lineage>
        <taxon>Bacteria</taxon>
        <taxon>Pseudomonadati</taxon>
        <taxon>Pseudomonadota</taxon>
        <taxon>Gammaproteobacteria</taxon>
        <taxon>Pseudomonadales</taxon>
        <taxon>Ketobacteraceae</taxon>
        <taxon>Ketobacter</taxon>
    </lineage>
</organism>